<dbReference type="SUPFAM" id="SSF46689">
    <property type="entry name" value="Homeodomain-like"/>
    <property type="match status" value="1"/>
</dbReference>
<organism evidence="7 8">
    <name type="scientific">Thomasclavelia spiroformis</name>
    <dbReference type="NCBI Taxonomy" id="29348"/>
    <lineage>
        <taxon>Bacteria</taxon>
        <taxon>Bacillati</taxon>
        <taxon>Bacillota</taxon>
        <taxon>Erysipelotrichia</taxon>
        <taxon>Erysipelotrichales</taxon>
        <taxon>Coprobacillaceae</taxon>
        <taxon>Thomasclavelia</taxon>
    </lineage>
</organism>
<dbReference type="GO" id="GO:0003700">
    <property type="term" value="F:DNA-binding transcription factor activity"/>
    <property type="evidence" value="ECO:0007669"/>
    <property type="project" value="InterPro"/>
</dbReference>
<dbReference type="InterPro" id="IPR001347">
    <property type="entry name" value="SIS_dom"/>
</dbReference>
<name>A0A1Y4EKL8_9FIRM</name>
<dbReference type="GO" id="GO:0003677">
    <property type="term" value="F:DNA binding"/>
    <property type="evidence" value="ECO:0007669"/>
    <property type="project" value="UniProtKB-KW"/>
</dbReference>
<evidence type="ECO:0000259" key="4">
    <source>
        <dbReference type="PROSITE" id="PS51071"/>
    </source>
</evidence>
<dbReference type="EMBL" id="DYWV01000373">
    <property type="protein sequence ID" value="HJF41424.1"/>
    <property type="molecule type" value="Genomic_DNA"/>
</dbReference>
<keyword evidence="3" id="KW-0804">Transcription</keyword>
<dbReference type="PANTHER" id="PTHR30514:SF1">
    <property type="entry name" value="HTH-TYPE TRANSCRIPTIONAL REGULATOR HEXR-RELATED"/>
    <property type="match status" value="1"/>
</dbReference>
<dbReference type="Proteomes" id="UP000196258">
    <property type="component" value="Unassembled WGS sequence"/>
</dbReference>
<dbReference type="AlphaFoldDB" id="A0A1Y4EKL8"/>
<keyword evidence="2" id="KW-0238">DNA-binding</keyword>
<evidence type="ECO:0000313" key="6">
    <source>
        <dbReference type="EMBL" id="HJF41424.1"/>
    </source>
</evidence>
<dbReference type="Pfam" id="PF01380">
    <property type="entry name" value="SIS"/>
    <property type="match status" value="1"/>
</dbReference>
<dbReference type="InterPro" id="IPR047640">
    <property type="entry name" value="RpiR-like"/>
</dbReference>
<dbReference type="Proteomes" id="UP000749320">
    <property type="component" value="Unassembled WGS sequence"/>
</dbReference>
<dbReference type="InterPro" id="IPR036388">
    <property type="entry name" value="WH-like_DNA-bd_sf"/>
</dbReference>
<dbReference type="InterPro" id="IPR035472">
    <property type="entry name" value="RpiR-like_SIS"/>
</dbReference>
<reference evidence="6" key="4">
    <citation type="submission" date="2021-09" db="EMBL/GenBank/DDBJ databases">
        <authorList>
            <person name="Gilroy R."/>
        </authorList>
    </citation>
    <scope>NUCLEOTIDE SEQUENCE</scope>
    <source>
        <strain evidence="6">CHK193-16274</strain>
    </source>
</reference>
<evidence type="ECO:0000259" key="5">
    <source>
        <dbReference type="PROSITE" id="PS51464"/>
    </source>
</evidence>
<evidence type="ECO:0000256" key="3">
    <source>
        <dbReference type="ARBA" id="ARBA00023163"/>
    </source>
</evidence>
<dbReference type="SUPFAM" id="SSF53697">
    <property type="entry name" value="SIS domain"/>
    <property type="match status" value="1"/>
</dbReference>
<dbReference type="Gene3D" id="3.40.50.10490">
    <property type="entry name" value="Glucose-6-phosphate isomerase like protein, domain 1"/>
    <property type="match status" value="1"/>
</dbReference>
<dbReference type="GO" id="GO:0097367">
    <property type="term" value="F:carbohydrate derivative binding"/>
    <property type="evidence" value="ECO:0007669"/>
    <property type="project" value="InterPro"/>
</dbReference>
<evidence type="ECO:0000313" key="7">
    <source>
        <dbReference type="EMBL" id="OUQ06402.1"/>
    </source>
</evidence>
<comment type="caution">
    <text evidence="7">The sequence shown here is derived from an EMBL/GenBank/DDBJ whole genome shotgun (WGS) entry which is preliminary data.</text>
</comment>
<dbReference type="Gene3D" id="1.10.10.10">
    <property type="entry name" value="Winged helix-like DNA-binding domain superfamily/Winged helix DNA-binding domain"/>
    <property type="match status" value="1"/>
</dbReference>
<dbReference type="InterPro" id="IPR009057">
    <property type="entry name" value="Homeodomain-like_sf"/>
</dbReference>
<proteinExistence type="predicted"/>
<dbReference type="PROSITE" id="PS51071">
    <property type="entry name" value="HTH_RPIR"/>
    <property type="match status" value="1"/>
</dbReference>
<evidence type="ECO:0000256" key="1">
    <source>
        <dbReference type="ARBA" id="ARBA00023015"/>
    </source>
</evidence>
<dbReference type="EMBL" id="NFLB01000001">
    <property type="protein sequence ID" value="OUQ06402.1"/>
    <property type="molecule type" value="Genomic_DNA"/>
</dbReference>
<dbReference type="CDD" id="cd05013">
    <property type="entry name" value="SIS_RpiR"/>
    <property type="match status" value="1"/>
</dbReference>
<evidence type="ECO:0000313" key="8">
    <source>
        <dbReference type="Proteomes" id="UP000196258"/>
    </source>
</evidence>
<reference evidence="7" key="2">
    <citation type="journal article" date="2018" name="BMC Genomics">
        <title>Whole genome sequencing and function prediction of 133 gut anaerobes isolated from chicken caecum in pure cultures.</title>
        <authorList>
            <person name="Medvecky M."/>
            <person name="Cejkova D."/>
            <person name="Polansky O."/>
            <person name="Karasova D."/>
            <person name="Kubasova T."/>
            <person name="Cizek A."/>
            <person name="Rychlik I."/>
        </authorList>
    </citation>
    <scope>NUCLEOTIDE SEQUENCE</scope>
    <source>
        <strain evidence="7">An149</strain>
    </source>
</reference>
<feature type="domain" description="HTH rpiR-type" evidence="4">
    <location>
        <begin position="3"/>
        <end position="79"/>
    </location>
</feature>
<dbReference type="GO" id="GO:1901135">
    <property type="term" value="P:carbohydrate derivative metabolic process"/>
    <property type="evidence" value="ECO:0007669"/>
    <property type="project" value="InterPro"/>
</dbReference>
<dbReference type="PROSITE" id="PS51464">
    <property type="entry name" value="SIS"/>
    <property type="match status" value="1"/>
</dbReference>
<reference evidence="6" key="3">
    <citation type="journal article" date="2021" name="PeerJ">
        <title>Extensive microbial diversity within the chicken gut microbiome revealed by metagenomics and culture.</title>
        <authorList>
            <person name="Gilroy R."/>
            <person name="Ravi A."/>
            <person name="Getino M."/>
            <person name="Pursley I."/>
            <person name="Horton D.L."/>
            <person name="Alikhan N.F."/>
            <person name="Baker D."/>
            <person name="Gharbi K."/>
            <person name="Hall N."/>
            <person name="Watson M."/>
            <person name="Adriaenssens E.M."/>
            <person name="Foster-Nyarko E."/>
            <person name="Jarju S."/>
            <person name="Secka A."/>
            <person name="Antonio M."/>
            <person name="Oren A."/>
            <person name="Chaudhuri R.R."/>
            <person name="La Ragione R."/>
            <person name="Hildebrand F."/>
            <person name="Pallen M.J."/>
        </authorList>
    </citation>
    <scope>NUCLEOTIDE SEQUENCE</scope>
    <source>
        <strain evidence="6">CHK193-16274</strain>
    </source>
</reference>
<gene>
    <name evidence="7" type="ORF">B5E91_00305</name>
    <name evidence="6" type="ORF">K8V91_10920</name>
</gene>
<reference evidence="8" key="1">
    <citation type="submission" date="2017-04" db="EMBL/GenBank/DDBJ databases">
        <title>Function of individual gut microbiota members based on whole genome sequencing of pure cultures obtained from chicken caecum.</title>
        <authorList>
            <person name="Medvecky M."/>
            <person name="Cejkova D."/>
            <person name="Polansky O."/>
            <person name="Karasova D."/>
            <person name="Kubasova T."/>
            <person name="Cizek A."/>
            <person name="Rychlik I."/>
        </authorList>
    </citation>
    <scope>NUCLEOTIDE SEQUENCE [LARGE SCALE GENOMIC DNA]</scope>
    <source>
        <strain evidence="8">An149</strain>
    </source>
</reference>
<dbReference type="PANTHER" id="PTHR30514">
    <property type="entry name" value="GLUCOKINASE"/>
    <property type="match status" value="1"/>
</dbReference>
<dbReference type="InterPro" id="IPR000281">
    <property type="entry name" value="HTH_RpiR"/>
</dbReference>
<keyword evidence="1" id="KW-0805">Transcription regulation</keyword>
<protein>
    <submittedName>
        <fullName evidence="6 7">RpiR family transcriptional regulator</fullName>
    </submittedName>
</protein>
<feature type="domain" description="SIS" evidence="5">
    <location>
        <begin position="125"/>
        <end position="276"/>
    </location>
</feature>
<dbReference type="RefSeq" id="WP_087253639.1">
    <property type="nucleotide sequence ID" value="NZ_CAJFOD010000098.1"/>
</dbReference>
<evidence type="ECO:0000256" key="2">
    <source>
        <dbReference type="ARBA" id="ARBA00023125"/>
    </source>
</evidence>
<accession>A0A1Y4EKL8</accession>
<dbReference type="Pfam" id="PF01418">
    <property type="entry name" value="HTH_6"/>
    <property type="match status" value="1"/>
</dbReference>
<sequence length="282" mass="30967">MKKTVMDTICSSFDSFFDSEKKIAKYIINNYDKVVEMTVGQLASASGSSEASVSRFCKKIGVKGFHHLKISLAKEMVESNLSNDEVSNRISIDDIEQSLQNILANKVEELKQTISMLNIENFKNILEIIAKARSVVFVAVGNTIPVAIDGAFKFNQIGKLALSSTIWETQIGYVCNLTKDDVVIAISNSGESSSVVISLETAKEQGATTISITNNEESTVASVSDYHITTATREKLFLDGYCFSRVTATAVIEILYLFLTSMNEQAYVNIAKHENKIAGDKL</sequence>
<dbReference type="InterPro" id="IPR046348">
    <property type="entry name" value="SIS_dom_sf"/>
</dbReference>